<organism evidence="1 2">
    <name type="scientific">Primorskyibacter flagellatus</name>
    <dbReference type="NCBI Taxonomy" id="1387277"/>
    <lineage>
        <taxon>Bacteria</taxon>
        <taxon>Pseudomonadati</taxon>
        <taxon>Pseudomonadota</taxon>
        <taxon>Alphaproteobacteria</taxon>
        <taxon>Rhodobacterales</taxon>
        <taxon>Roseobacteraceae</taxon>
        <taxon>Primorskyibacter</taxon>
    </lineage>
</organism>
<evidence type="ECO:0000313" key="1">
    <source>
        <dbReference type="EMBL" id="GGE29833.1"/>
    </source>
</evidence>
<name>A0A917A666_9RHOB</name>
<protein>
    <submittedName>
        <fullName evidence="1">Uncharacterized protein</fullName>
    </submittedName>
</protein>
<comment type="caution">
    <text evidence="1">The sequence shown here is derived from an EMBL/GenBank/DDBJ whole genome shotgun (WGS) entry which is preliminary data.</text>
</comment>
<reference evidence="2" key="1">
    <citation type="journal article" date="2019" name="Int. J. Syst. Evol. Microbiol.">
        <title>The Global Catalogue of Microorganisms (GCM) 10K type strain sequencing project: providing services to taxonomists for standard genome sequencing and annotation.</title>
        <authorList>
            <consortium name="The Broad Institute Genomics Platform"/>
            <consortium name="The Broad Institute Genome Sequencing Center for Infectious Disease"/>
            <person name="Wu L."/>
            <person name="Ma J."/>
        </authorList>
    </citation>
    <scope>NUCLEOTIDE SEQUENCE [LARGE SCALE GENOMIC DNA]</scope>
    <source>
        <strain evidence="2">CGMCC 1.12664</strain>
    </source>
</reference>
<dbReference type="AlphaFoldDB" id="A0A917A666"/>
<dbReference type="RefSeq" id="WP_188477254.1">
    <property type="nucleotide sequence ID" value="NZ_BMFJ01000001.1"/>
</dbReference>
<sequence>MAVLDDNDIEYDWSDGEILTVRTLFQNRQIGSKIAIATGSTAPTHECDGVLLNFEDSLGIAAGVTVYWRRCSGNTAIVSRTEVE</sequence>
<proteinExistence type="predicted"/>
<dbReference type="EMBL" id="BMFJ01000001">
    <property type="protein sequence ID" value="GGE29833.1"/>
    <property type="molecule type" value="Genomic_DNA"/>
</dbReference>
<evidence type="ECO:0000313" key="2">
    <source>
        <dbReference type="Proteomes" id="UP000612855"/>
    </source>
</evidence>
<keyword evidence="2" id="KW-1185">Reference proteome</keyword>
<accession>A0A917A666</accession>
<gene>
    <name evidence="1" type="ORF">GCM10011360_17360</name>
</gene>
<dbReference type="Proteomes" id="UP000612855">
    <property type="component" value="Unassembled WGS sequence"/>
</dbReference>